<protein>
    <submittedName>
        <fullName evidence="1">Uncharacterized protein</fullName>
    </submittedName>
</protein>
<evidence type="ECO:0000313" key="2">
    <source>
        <dbReference type="Proteomes" id="UP000189883"/>
    </source>
</evidence>
<sequence length="43" mass="5324">MSFWFDSRHIINYFLFIKLLFIRASPKLFLAEALNFFFKNLTY</sequence>
<dbReference type="EMBL" id="CP011859">
    <property type="protein sequence ID" value="AQY21796.1"/>
    <property type="molecule type" value="Genomic_DNA"/>
</dbReference>
<dbReference type="Proteomes" id="UP000189883">
    <property type="component" value="Chromosome"/>
</dbReference>
<organism evidence="1 2">
    <name type="scientific">Riemerella anatipestifer</name>
    <name type="common">Moraxella anatipestifer</name>
    <dbReference type="NCBI Taxonomy" id="34085"/>
    <lineage>
        <taxon>Bacteria</taxon>
        <taxon>Pseudomonadati</taxon>
        <taxon>Bacteroidota</taxon>
        <taxon>Flavobacteriia</taxon>
        <taxon>Flavobacteriales</taxon>
        <taxon>Weeksellaceae</taxon>
        <taxon>Riemerella</taxon>
    </lineage>
</organism>
<gene>
    <name evidence="1" type="ORF">AB406_0839</name>
</gene>
<reference evidence="1 2" key="1">
    <citation type="submission" date="2015-06" db="EMBL/GenBank/DDBJ databases">
        <title>R. anatipestifer strain HXb2 is the most virulent strain so far, and the genome sequence would help us uncover the pathogenesis.</title>
        <authorList>
            <person name="Hu Q."/>
            <person name="Qi J."/>
            <person name="Bo H."/>
            <person name="Liu G."/>
            <person name="Tao M."/>
            <person name="Ding Y."/>
            <person name="Xue Y."/>
        </authorList>
    </citation>
    <scope>NUCLEOTIDE SEQUENCE [LARGE SCALE GENOMIC DNA]</scope>
    <source>
        <strain evidence="1 2">HXb2</strain>
    </source>
</reference>
<name>A0A1S7DRR3_RIEAN</name>
<proteinExistence type="predicted"/>
<accession>A0A1S7DRR3</accession>
<dbReference type="AlphaFoldDB" id="A0A1S7DRR3"/>
<evidence type="ECO:0000313" key="1">
    <source>
        <dbReference type="EMBL" id="AQY21796.1"/>
    </source>
</evidence>